<organism evidence="2 4">
    <name type="scientific">Medicago truncatula</name>
    <name type="common">Barrel medic</name>
    <name type="synonym">Medicago tribuloides</name>
    <dbReference type="NCBI Taxonomy" id="3880"/>
    <lineage>
        <taxon>Eukaryota</taxon>
        <taxon>Viridiplantae</taxon>
        <taxon>Streptophyta</taxon>
        <taxon>Embryophyta</taxon>
        <taxon>Tracheophyta</taxon>
        <taxon>Spermatophyta</taxon>
        <taxon>Magnoliopsida</taxon>
        <taxon>eudicotyledons</taxon>
        <taxon>Gunneridae</taxon>
        <taxon>Pentapetalae</taxon>
        <taxon>rosids</taxon>
        <taxon>fabids</taxon>
        <taxon>Fabales</taxon>
        <taxon>Fabaceae</taxon>
        <taxon>Papilionoideae</taxon>
        <taxon>50 kb inversion clade</taxon>
        <taxon>NPAAA clade</taxon>
        <taxon>Hologalegina</taxon>
        <taxon>IRL clade</taxon>
        <taxon>Trifolieae</taxon>
        <taxon>Medicago</taxon>
    </lineage>
</organism>
<feature type="compositionally biased region" description="Low complexity" evidence="1">
    <location>
        <begin position="9"/>
        <end position="24"/>
    </location>
</feature>
<protein>
    <submittedName>
        <fullName evidence="2 3">Uncharacterized protein</fullName>
    </submittedName>
</protein>
<evidence type="ECO:0000256" key="1">
    <source>
        <dbReference type="SAM" id="MobiDB-lite"/>
    </source>
</evidence>
<feature type="region of interest" description="Disordered" evidence="1">
    <location>
        <begin position="280"/>
        <end position="303"/>
    </location>
</feature>
<reference evidence="2 4" key="1">
    <citation type="journal article" date="2011" name="Nature">
        <title>The Medicago genome provides insight into the evolution of rhizobial symbioses.</title>
        <authorList>
            <person name="Young N.D."/>
            <person name="Debelle F."/>
            <person name="Oldroyd G.E."/>
            <person name="Geurts R."/>
            <person name="Cannon S.B."/>
            <person name="Udvardi M.K."/>
            <person name="Benedito V.A."/>
            <person name="Mayer K.F."/>
            <person name="Gouzy J."/>
            <person name="Schoof H."/>
            <person name="Van de Peer Y."/>
            <person name="Proost S."/>
            <person name="Cook D.R."/>
            <person name="Meyers B.C."/>
            <person name="Spannagl M."/>
            <person name="Cheung F."/>
            <person name="De Mita S."/>
            <person name="Krishnakumar V."/>
            <person name="Gundlach H."/>
            <person name="Zhou S."/>
            <person name="Mudge J."/>
            <person name="Bharti A.K."/>
            <person name="Murray J.D."/>
            <person name="Naoumkina M.A."/>
            <person name="Rosen B."/>
            <person name="Silverstein K.A."/>
            <person name="Tang H."/>
            <person name="Rombauts S."/>
            <person name="Zhao P.X."/>
            <person name="Zhou P."/>
            <person name="Barbe V."/>
            <person name="Bardou P."/>
            <person name="Bechner M."/>
            <person name="Bellec A."/>
            <person name="Berger A."/>
            <person name="Berges H."/>
            <person name="Bidwell S."/>
            <person name="Bisseling T."/>
            <person name="Choisne N."/>
            <person name="Couloux A."/>
            <person name="Denny R."/>
            <person name="Deshpande S."/>
            <person name="Dai X."/>
            <person name="Doyle J.J."/>
            <person name="Dudez A.M."/>
            <person name="Farmer A.D."/>
            <person name="Fouteau S."/>
            <person name="Franken C."/>
            <person name="Gibelin C."/>
            <person name="Gish J."/>
            <person name="Goldstein S."/>
            <person name="Gonzalez A.J."/>
            <person name="Green P.J."/>
            <person name="Hallab A."/>
            <person name="Hartog M."/>
            <person name="Hua A."/>
            <person name="Humphray S.J."/>
            <person name="Jeong D.H."/>
            <person name="Jing Y."/>
            <person name="Jocker A."/>
            <person name="Kenton S.M."/>
            <person name="Kim D.J."/>
            <person name="Klee K."/>
            <person name="Lai H."/>
            <person name="Lang C."/>
            <person name="Lin S."/>
            <person name="Macmil S.L."/>
            <person name="Magdelenat G."/>
            <person name="Matthews L."/>
            <person name="McCorrison J."/>
            <person name="Monaghan E.L."/>
            <person name="Mun J.H."/>
            <person name="Najar F.Z."/>
            <person name="Nicholson C."/>
            <person name="Noirot C."/>
            <person name="O'Bleness M."/>
            <person name="Paule C.R."/>
            <person name="Poulain J."/>
            <person name="Prion F."/>
            <person name="Qin B."/>
            <person name="Qu C."/>
            <person name="Retzel E.F."/>
            <person name="Riddle C."/>
            <person name="Sallet E."/>
            <person name="Samain S."/>
            <person name="Samson N."/>
            <person name="Sanders I."/>
            <person name="Saurat O."/>
            <person name="Scarpelli C."/>
            <person name="Schiex T."/>
            <person name="Segurens B."/>
            <person name="Severin A.J."/>
            <person name="Sherrier D.J."/>
            <person name="Shi R."/>
            <person name="Sims S."/>
            <person name="Singer S.R."/>
            <person name="Sinharoy S."/>
            <person name="Sterck L."/>
            <person name="Viollet A."/>
            <person name="Wang B.B."/>
            <person name="Wang K."/>
            <person name="Wang M."/>
            <person name="Wang X."/>
            <person name="Warfsmann J."/>
            <person name="Weissenbach J."/>
            <person name="White D.D."/>
            <person name="White J.D."/>
            <person name="Wiley G.B."/>
            <person name="Wincker P."/>
            <person name="Xing Y."/>
            <person name="Yang L."/>
            <person name="Yao Z."/>
            <person name="Ying F."/>
            <person name="Zhai J."/>
            <person name="Zhou L."/>
            <person name="Zuber A."/>
            <person name="Denarie J."/>
            <person name="Dixon R.A."/>
            <person name="May G.D."/>
            <person name="Schwartz D.C."/>
            <person name="Rogers J."/>
            <person name="Quetier F."/>
            <person name="Town C.D."/>
            <person name="Roe B.A."/>
        </authorList>
    </citation>
    <scope>NUCLEOTIDE SEQUENCE [LARGE SCALE GENOMIC DNA]</scope>
    <source>
        <strain evidence="2">A17</strain>
        <strain evidence="3 4">cv. Jemalong A17</strain>
    </source>
</reference>
<feature type="region of interest" description="Disordered" evidence="1">
    <location>
        <begin position="1"/>
        <end position="36"/>
    </location>
</feature>
<dbReference type="EMBL" id="KL402876">
    <property type="protein sequence ID" value="KEH16546.1"/>
    <property type="molecule type" value="Genomic_DNA"/>
</dbReference>
<dbReference type="HOGENOM" id="CLU_848283_0_0_1"/>
<name>A0A072TH58_MEDTR</name>
<dbReference type="EnsemblPlants" id="KEH16546">
    <property type="protein sequence ID" value="KEH16546"/>
    <property type="gene ID" value="MTR_0151s0020"/>
</dbReference>
<reference evidence="3" key="3">
    <citation type="submission" date="2015-06" db="UniProtKB">
        <authorList>
            <consortium name="EnsemblPlants"/>
        </authorList>
    </citation>
    <scope>IDENTIFICATION</scope>
    <source>
        <strain evidence="3">cv. Jemalong A17</strain>
    </source>
</reference>
<evidence type="ECO:0000313" key="3">
    <source>
        <dbReference type="EnsemblPlants" id="KEH16546"/>
    </source>
</evidence>
<dbReference type="Proteomes" id="UP000002051">
    <property type="component" value="Unassembled WGS sequence"/>
</dbReference>
<dbReference type="AlphaFoldDB" id="A0A072TH58"/>
<evidence type="ECO:0000313" key="2">
    <source>
        <dbReference type="EMBL" id="KEH16546.1"/>
    </source>
</evidence>
<evidence type="ECO:0000313" key="4">
    <source>
        <dbReference type="Proteomes" id="UP000002051"/>
    </source>
</evidence>
<accession>A0A072TH58</accession>
<proteinExistence type="predicted"/>
<keyword evidence="4" id="KW-1185">Reference proteome</keyword>
<sequence length="303" mass="32020">MTRPPPIPNTAASNTATTSGTATNPPVPPGVTQSSQTSTTATIIELVLTLAGNTMTAQTSQAIPTNTMAASTSRAIPTASMATQTSQVMGNASSQGFFNLGAGRRTPYGIPTSLMQNLQTSPSGSSESLNVPMPQLFNPGISIPFGTPQGSFTPFGSPQQSLTNASLSALSQQMEETNHEMVNLVTQQVGTVINPLIQDTNNSYQALSLQMERIANFLGAPPVRITTVPQNANIGQRENPIEEQVNQVPENQAYEVQPEIPEEPRHSSLASRAMILATVSDELHRSPREQTLPASRVAPCSSP</sequence>
<reference evidence="2 4" key="2">
    <citation type="journal article" date="2014" name="BMC Genomics">
        <title>An improved genome release (version Mt4.0) for the model legume Medicago truncatula.</title>
        <authorList>
            <person name="Tang H."/>
            <person name="Krishnakumar V."/>
            <person name="Bidwell S."/>
            <person name="Rosen B."/>
            <person name="Chan A."/>
            <person name="Zhou S."/>
            <person name="Gentzbittel L."/>
            <person name="Childs K.L."/>
            <person name="Yandell M."/>
            <person name="Gundlach H."/>
            <person name="Mayer K.F."/>
            <person name="Schwartz D.C."/>
            <person name="Town C.D."/>
        </authorList>
    </citation>
    <scope>GENOME REANNOTATION</scope>
    <source>
        <strain evidence="2">A17</strain>
        <strain evidence="3 4">cv. Jemalong A17</strain>
    </source>
</reference>
<gene>
    <name evidence="2" type="ORF">MTR_0151s0020</name>
</gene>